<accession>A0AAP5AKA3</accession>
<dbReference type="NCBIfam" id="TIGR04511">
    <property type="entry name" value="SagB_rel_DH_2"/>
    <property type="match status" value="1"/>
</dbReference>
<gene>
    <name evidence="2" type="ORF">QE424_003451</name>
</gene>
<dbReference type="RefSeq" id="WP_307107692.1">
    <property type="nucleotide sequence ID" value="NZ_JAUTAS010000001.1"/>
</dbReference>
<dbReference type="Gene3D" id="3.40.109.10">
    <property type="entry name" value="NADH Oxidase"/>
    <property type="match status" value="1"/>
</dbReference>
<proteinExistence type="predicted"/>
<dbReference type="PANTHER" id="PTHR43745:SF2">
    <property type="entry name" value="NITROREDUCTASE MJ1384-RELATED"/>
    <property type="match status" value="1"/>
</dbReference>
<dbReference type="InterPro" id="IPR029479">
    <property type="entry name" value="Nitroreductase"/>
</dbReference>
<evidence type="ECO:0000313" key="2">
    <source>
        <dbReference type="EMBL" id="MDQ1110292.1"/>
    </source>
</evidence>
<dbReference type="CDD" id="cd02142">
    <property type="entry name" value="McbC_SagB-like_oxidoreductase"/>
    <property type="match status" value="1"/>
</dbReference>
<organism evidence="2 3">
    <name type="scientific">Stenotrophomonas rhizophila</name>
    <dbReference type="NCBI Taxonomy" id="216778"/>
    <lineage>
        <taxon>Bacteria</taxon>
        <taxon>Pseudomonadati</taxon>
        <taxon>Pseudomonadota</taxon>
        <taxon>Gammaproteobacteria</taxon>
        <taxon>Lysobacterales</taxon>
        <taxon>Lysobacteraceae</taxon>
        <taxon>Stenotrophomonas</taxon>
    </lineage>
</organism>
<dbReference type="Pfam" id="PF00881">
    <property type="entry name" value="Nitroreductase"/>
    <property type="match status" value="1"/>
</dbReference>
<protein>
    <submittedName>
        <fullName evidence="2">Peptide maturation dehydrogenase</fullName>
    </submittedName>
</protein>
<feature type="domain" description="Nitroreductase" evidence="1">
    <location>
        <begin position="177"/>
        <end position="367"/>
    </location>
</feature>
<evidence type="ECO:0000313" key="3">
    <source>
        <dbReference type="Proteomes" id="UP001226084"/>
    </source>
</evidence>
<dbReference type="SUPFAM" id="SSF55469">
    <property type="entry name" value="FMN-dependent nitroreductase-like"/>
    <property type="match status" value="1"/>
</dbReference>
<dbReference type="PANTHER" id="PTHR43745">
    <property type="entry name" value="NITROREDUCTASE MJ1384-RELATED"/>
    <property type="match status" value="1"/>
</dbReference>
<dbReference type="EMBL" id="JAUTAS010000001">
    <property type="protein sequence ID" value="MDQ1110292.1"/>
    <property type="molecule type" value="Genomic_DNA"/>
</dbReference>
<dbReference type="GO" id="GO:0016491">
    <property type="term" value="F:oxidoreductase activity"/>
    <property type="evidence" value="ECO:0007669"/>
    <property type="project" value="InterPro"/>
</dbReference>
<dbReference type="Proteomes" id="UP001226084">
    <property type="component" value="Unassembled WGS sequence"/>
</dbReference>
<dbReference type="InterPro" id="IPR020051">
    <property type="entry name" value="SagB-type_dehydrogenase"/>
</dbReference>
<dbReference type="InterPro" id="IPR000415">
    <property type="entry name" value="Nitroreductase-like"/>
</dbReference>
<comment type="caution">
    <text evidence="2">The sequence shown here is derived from an EMBL/GenBank/DDBJ whole genome shotgun (WGS) entry which is preliminary data.</text>
</comment>
<dbReference type="InterPro" id="IPR030965">
    <property type="entry name" value="SagB-rel_DH_2"/>
</dbReference>
<reference evidence="2" key="1">
    <citation type="submission" date="2023-07" db="EMBL/GenBank/DDBJ databases">
        <title>Functional and genomic diversity of the sorghum phyllosphere microbiome.</title>
        <authorList>
            <person name="Shade A."/>
        </authorList>
    </citation>
    <scope>NUCLEOTIDE SEQUENCE</scope>
    <source>
        <strain evidence="2">SORGH_AS_0457</strain>
    </source>
</reference>
<name>A0AAP5AKA3_9GAMM</name>
<evidence type="ECO:0000259" key="1">
    <source>
        <dbReference type="Pfam" id="PF00881"/>
    </source>
</evidence>
<dbReference type="NCBIfam" id="TIGR03605">
    <property type="entry name" value="antibiot_sagB"/>
    <property type="match status" value="1"/>
</dbReference>
<dbReference type="InterPro" id="IPR052544">
    <property type="entry name" value="Bacteriocin_Proc_Enz"/>
</dbReference>
<dbReference type="AlphaFoldDB" id="A0AAP5AKA3"/>
<sequence length="387" mass="42810">MKLRRCTVVMLEPREQVQFDLQAILQGRTELATNTTWFALAGHLSQPVEISAAQRELIGTLSPRHWVAAGELPADGTVWQPLLDAGLMIADDEAHAGPRACDEALRDMHWWPLSALAHRHARWQGVDSAADMRANDLVTAKGLRRQLGAPPPAVHEYPGQYEPLPPAIRGDYDQLLERRTTCRNFDAGRSISRELLAQLLQRTVKAQAVVQVEADTEFLKKNVPSGGGLHATETYLLVQRVDGMEPGLYHYHPVQHALIGLPRRCGRPLQEVARAMLSGQDWFADAAAHIVLVPRFARTYWKYRNHAKAYRALLLDVGHISQALYMAATERGMGAFVTAAINEVDTEDAFALDGVTQSPVAIVGVGWRGPALETAEFDPNHVVWTLG</sequence>